<keyword evidence="1" id="KW-0812">Transmembrane</keyword>
<sequence>MNTLPSEIVLRPRFQLEQEASNEKLLNAFEKTKRPPFIIKRLDDHVFIKFNKQEVHFWSPQLQLEIVEKEEGGSTLYGLFGPNPTLWTFFMFLHFGVGTFFVIFGIWAYSSAALDKPYVWQLGIMGLLVALWFVLYAFGRAGKKKGKSQMQALYSFMEDILGKD</sequence>
<keyword evidence="3" id="KW-1185">Reference proteome</keyword>
<evidence type="ECO:0000313" key="3">
    <source>
        <dbReference type="Proteomes" id="UP000290889"/>
    </source>
</evidence>
<keyword evidence="1" id="KW-1133">Transmembrane helix</keyword>
<accession>A0A411EDE5</accession>
<dbReference type="AlphaFoldDB" id="A0A411EDE5"/>
<evidence type="ECO:0000313" key="2">
    <source>
        <dbReference type="EMBL" id="QBA65654.1"/>
    </source>
</evidence>
<proteinExistence type="predicted"/>
<reference evidence="2 3" key="1">
    <citation type="submission" date="2019-01" db="EMBL/GenBank/DDBJ databases">
        <title>Muriicola soli sp. nov., isolated from soil.</title>
        <authorList>
            <person name="Kang H.J."/>
            <person name="Kim S.B."/>
        </authorList>
    </citation>
    <scope>NUCLEOTIDE SEQUENCE [LARGE SCALE GENOMIC DNA]</scope>
    <source>
        <strain evidence="2 3">MMS17-SY002</strain>
    </source>
</reference>
<dbReference type="OrthoDB" id="1451346at2"/>
<dbReference type="Proteomes" id="UP000290889">
    <property type="component" value="Chromosome"/>
</dbReference>
<gene>
    <name evidence="2" type="ORF">EQY75_10700</name>
</gene>
<evidence type="ECO:0000256" key="1">
    <source>
        <dbReference type="SAM" id="Phobius"/>
    </source>
</evidence>
<protein>
    <submittedName>
        <fullName evidence="2">GTP-binding protein</fullName>
    </submittedName>
</protein>
<name>A0A411EDE5_9FLAO</name>
<organism evidence="2 3">
    <name type="scientific">Muriicola soli</name>
    <dbReference type="NCBI Taxonomy" id="2507538"/>
    <lineage>
        <taxon>Bacteria</taxon>
        <taxon>Pseudomonadati</taxon>
        <taxon>Bacteroidota</taxon>
        <taxon>Flavobacteriia</taxon>
        <taxon>Flavobacteriales</taxon>
        <taxon>Flavobacteriaceae</taxon>
        <taxon>Muriicola</taxon>
    </lineage>
</organism>
<keyword evidence="1" id="KW-0472">Membrane</keyword>
<feature type="transmembrane region" description="Helical" evidence="1">
    <location>
        <begin position="119"/>
        <end position="138"/>
    </location>
</feature>
<feature type="transmembrane region" description="Helical" evidence="1">
    <location>
        <begin position="86"/>
        <end position="107"/>
    </location>
</feature>
<dbReference type="EMBL" id="CP035544">
    <property type="protein sequence ID" value="QBA65654.1"/>
    <property type="molecule type" value="Genomic_DNA"/>
</dbReference>
<dbReference type="KEGG" id="mur:EQY75_10700"/>